<keyword evidence="3" id="KW-0028">Amino-acid biosynthesis</keyword>
<dbReference type="GO" id="GO:0008930">
    <property type="term" value="F:methylthioadenosine nucleosidase activity"/>
    <property type="evidence" value="ECO:0007669"/>
    <property type="project" value="InterPro"/>
</dbReference>
<dbReference type="GO" id="GO:0008782">
    <property type="term" value="F:adenosylhomocysteine nucleosidase activity"/>
    <property type="evidence" value="ECO:0007669"/>
    <property type="project" value="UniProtKB-EC"/>
</dbReference>
<reference evidence="7 8" key="1">
    <citation type="submission" date="2016-10" db="EMBL/GenBank/DDBJ databases">
        <authorList>
            <person name="de Groot N.N."/>
        </authorList>
    </citation>
    <scope>NUCLEOTIDE SEQUENCE [LARGE SCALE GENOMIC DNA]</scope>
    <source>
        <strain evidence="7 8">CGMCC 4.6945</strain>
    </source>
</reference>
<dbReference type="Proteomes" id="UP000199012">
    <property type="component" value="Unassembled WGS sequence"/>
</dbReference>
<evidence type="ECO:0000259" key="6">
    <source>
        <dbReference type="Pfam" id="PF01048"/>
    </source>
</evidence>
<keyword evidence="4" id="KW-0378">Hydrolase</keyword>
<dbReference type="InterPro" id="IPR035994">
    <property type="entry name" value="Nucleoside_phosphorylase_sf"/>
</dbReference>
<dbReference type="SUPFAM" id="SSF53167">
    <property type="entry name" value="Purine and uridine phosphorylases"/>
    <property type="match status" value="1"/>
</dbReference>
<evidence type="ECO:0000313" key="8">
    <source>
        <dbReference type="Proteomes" id="UP000199012"/>
    </source>
</evidence>
<dbReference type="InterPro" id="IPR000845">
    <property type="entry name" value="Nucleoside_phosphorylase_d"/>
</dbReference>
<dbReference type="RefSeq" id="WP_239078701.1">
    <property type="nucleotide sequence ID" value="NZ_BONM01000005.1"/>
</dbReference>
<evidence type="ECO:0000256" key="5">
    <source>
        <dbReference type="ARBA" id="ARBA00023167"/>
    </source>
</evidence>
<dbReference type="GO" id="GO:0009164">
    <property type="term" value="P:nucleoside catabolic process"/>
    <property type="evidence" value="ECO:0007669"/>
    <property type="project" value="InterPro"/>
</dbReference>
<dbReference type="STRING" id="988821.SAMN05421867_101161"/>
<name>A0A1I0V4L6_9CELL</name>
<accession>A0A1I0V4L6</accession>
<comment type="pathway">
    <text evidence="1">Amino-acid biosynthesis; L-methionine biosynthesis via salvage pathway; S-methyl-5-thio-alpha-D-ribose 1-phosphate from S-methyl-5'-thioadenosine (hydrolase route): step 1/2.</text>
</comment>
<proteinExistence type="predicted"/>
<dbReference type="GO" id="GO:0019284">
    <property type="term" value="P:L-methionine salvage from S-adenosylmethionine"/>
    <property type="evidence" value="ECO:0007669"/>
    <property type="project" value="TreeGrafter"/>
</dbReference>
<gene>
    <name evidence="7" type="ORF">SAMN05421867_101161</name>
</gene>
<evidence type="ECO:0000256" key="4">
    <source>
        <dbReference type="ARBA" id="ARBA00022801"/>
    </source>
</evidence>
<dbReference type="UniPathway" id="UPA00904">
    <property type="reaction ID" value="UER00871"/>
</dbReference>
<dbReference type="AlphaFoldDB" id="A0A1I0V4L6"/>
<protein>
    <recommendedName>
        <fullName evidence="2">adenosylhomocysteine nucleosidase</fullName>
        <ecNumber evidence="2">3.2.2.9</ecNumber>
    </recommendedName>
</protein>
<dbReference type="NCBIfam" id="TIGR01704">
    <property type="entry name" value="MTA_SAH-Nsdase"/>
    <property type="match status" value="1"/>
</dbReference>
<dbReference type="EMBL" id="FOKA01000001">
    <property type="protein sequence ID" value="SFA71289.1"/>
    <property type="molecule type" value="Genomic_DNA"/>
</dbReference>
<organism evidence="7 8">
    <name type="scientific">Cellulomonas marina</name>
    <dbReference type="NCBI Taxonomy" id="988821"/>
    <lineage>
        <taxon>Bacteria</taxon>
        <taxon>Bacillati</taxon>
        <taxon>Actinomycetota</taxon>
        <taxon>Actinomycetes</taxon>
        <taxon>Micrococcales</taxon>
        <taxon>Cellulomonadaceae</taxon>
        <taxon>Cellulomonas</taxon>
    </lineage>
</organism>
<evidence type="ECO:0000256" key="3">
    <source>
        <dbReference type="ARBA" id="ARBA00022605"/>
    </source>
</evidence>
<dbReference type="GO" id="GO:0005829">
    <property type="term" value="C:cytosol"/>
    <property type="evidence" value="ECO:0007669"/>
    <property type="project" value="TreeGrafter"/>
</dbReference>
<evidence type="ECO:0000256" key="1">
    <source>
        <dbReference type="ARBA" id="ARBA00004945"/>
    </source>
</evidence>
<evidence type="ECO:0000256" key="2">
    <source>
        <dbReference type="ARBA" id="ARBA00011974"/>
    </source>
</evidence>
<dbReference type="Pfam" id="PF01048">
    <property type="entry name" value="PNP_UDP_1"/>
    <property type="match status" value="1"/>
</dbReference>
<dbReference type="PANTHER" id="PTHR46832">
    <property type="entry name" value="5'-METHYLTHIOADENOSINE/S-ADENOSYLHOMOCYSTEINE NUCLEOSIDASE"/>
    <property type="match status" value="1"/>
</dbReference>
<evidence type="ECO:0000313" key="7">
    <source>
        <dbReference type="EMBL" id="SFA71289.1"/>
    </source>
</evidence>
<keyword evidence="8" id="KW-1185">Reference proteome</keyword>
<feature type="domain" description="Nucleoside phosphorylase" evidence="6">
    <location>
        <begin position="32"/>
        <end position="253"/>
    </location>
</feature>
<keyword evidence="5" id="KW-0486">Methionine biosynthesis</keyword>
<dbReference type="Gene3D" id="3.40.50.1580">
    <property type="entry name" value="Nucleoside phosphorylase domain"/>
    <property type="match status" value="1"/>
</dbReference>
<dbReference type="CDD" id="cd09008">
    <property type="entry name" value="MTAN"/>
    <property type="match status" value="1"/>
</dbReference>
<dbReference type="InterPro" id="IPR010049">
    <property type="entry name" value="MTA_SAH_Nsdase"/>
</dbReference>
<sequence length="261" mass="25851">MTTVDPGVPADAVMPRATAGHVLGAGDEVAAVVVVAMADEAAPFLAVAEESTQVAPTVHAPTWRVRLAGVPVLLVQSGIGLVAAASAGAVALERTGADVLVSAGSAGGLAAGVRVGDVVVGASATLSQADARVFGYALGQVPGMPPSFPSDEVLVDAALAAPVADLHVRRGAMVSGDGFVDGSAVERVRADYPDALSTDMETAALAQVAFLRGARFLGVRGISDLCGPAADDDFLTHVDDAAERSARVVVAALASALVPAA</sequence>
<dbReference type="EC" id="3.2.2.9" evidence="2"/>
<dbReference type="PANTHER" id="PTHR46832:SF1">
    <property type="entry name" value="5'-METHYLTHIOADENOSINE_S-ADENOSYLHOMOCYSTEINE NUCLEOSIDASE"/>
    <property type="match status" value="1"/>
</dbReference>
<dbReference type="GO" id="GO:0019509">
    <property type="term" value="P:L-methionine salvage from methylthioadenosine"/>
    <property type="evidence" value="ECO:0007669"/>
    <property type="project" value="UniProtKB-UniPathway"/>
</dbReference>